<dbReference type="AlphaFoldDB" id="A0AAU2JR52"/>
<name>A0AAU2JR52_9ACTN</name>
<evidence type="ECO:0008006" key="2">
    <source>
        <dbReference type="Google" id="ProtNLM"/>
    </source>
</evidence>
<organism evidence="1">
    <name type="scientific">Streptomyces sp. NBC_00049</name>
    <dbReference type="NCBI Taxonomy" id="2903617"/>
    <lineage>
        <taxon>Bacteria</taxon>
        <taxon>Bacillati</taxon>
        <taxon>Actinomycetota</taxon>
        <taxon>Actinomycetes</taxon>
        <taxon>Kitasatosporales</taxon>
        <taxon>Streptomycetaceae</taxon>
        <taxon>Streptomyces</taxon>
    </lineage>
</organism>
<accession>A0AAU2JR52</accession>
<sequence length="207" mass="23055">MLTETSGRTAQDLAAELEGLRGVDWASVWAGPPQGGSVQCREWCERYGWEAQTVERNLVVHSRAGGRWTFASNGNWNPVYRVTHWARHLKVDDASENPGLLTHAADEWPAFVKAAESVLGPAAWNGSWDAPDFPEPPEPAFWEDHDYRHETRTPYRMAYWKPIGEHPGQALIVLTQSVSFGAWTTTTPGGARIKLTVHAPEGSRRAL</sequence>
<evidence type="ECO:0000313" key="1">
    <source>
        <dbReference type="EMBL" id="WTU75175.1"/>
    </source>
</evidence>
<dbReference type="EMBL" id="CP108264">
    <property type="protein sequence ID" value="WTU75175.1"/>
    <property type="molecule type" value="Genomic_DNA"/>
</dbReference>
<reference evidence="1" key="1">
    <citation type="submission" date="2022-10" db="EMBL/GenBank/DDBJ databases">
        <title>The complete genomes of actinobacterial strains from the NBC collection.</title>
        <authorList>
            <person name="Joergensen T.S."/>
            <person name="Alvarez Arevalo M."/>
            <person name="Sterndorff E.B."/>
            <person name="Faurdal D."/>
            <person name="Vuksanovic O."/>
            <person name="Mourched A.-S."/>
            <person name="Charusanti P."/>
            <person name="Shaw S."/>
            <person name="Blin K."/>
            <person name="Weber T."/>
        </authorList>
    </citation>
    <scope>NUCLEOTIDE SEQUENCE</scope>
    <source>
        <strain evidence="1">NBC_00049</strain>
    </source>
</reference>
<gene>
    <name evidence="1" type="ORF">OG327_18660</name>
</gene>
<protein>
    <recommendedName>
        <fullName evidence="2">DUF317 domain-containing protein</fullName>
    </recommendedName>
</protein>
<proteinExistence type="predicted"/>